<evidence type="ECO:0000256" key="2">
    <source>
        <dbReference type="ARBA" id="ARBA00007599"/>
    </source>
</evidence>
<accession>A0A2Z6AWN0</accession>
<dbReference type="AlphaFoldDB" id="A0A2Z6AWN0"/>
<keyword evidence="9" id="KW-0460">Magnesium</keyword>
<keyword evidence="4" id="KW-0963">Cytoplasm</keyword>
<keyword evidence="7" id="KW-0547">Nucleotide-binding</keyword>
<dbReference type="SUPFAM" id="SSF52540">
    <property type="entry name" value="P-loop containing nucleoside triphosphate hydrolases"/>
    <property type="match status" value="1"/>
</dbReference>
<keyword evidence="6" id="KW-0479">Metal-binding</keyword>
<dbReference type="GO" id="GO:0005737">
    <property type="term" value="C:cytoplasm"/>
    <property type="evidence" value="ECO:0007669"/>
    <property type="project" value="UniProtKB-SubCell"/>
</dbReference>
<evidence type="ECO:0000256" key="3">
    <source>
        <dbReference type="ARBA" id="ARBA00019010"/>
    </source>
</evidence>
<dbReference type="Gene3D" id="3.40.50.300">
    <property type="entry name" value="P-loop containing nucleotide triphosphate hydrolases"/>
    <property type="match status" value="1"/>
</dbReference>
<dbReference type="RefSeq" id="WP_232034872.1">
    <property type="nucleotide sequence ID" value="NZ_AP017378.1"/>
</dbReference>
<dbReference type="NCBIfam" id="TIGR00150">
    <property type="entry name" value="T6A_YjeE"/>
    <property type="match status" value="1"/>
</dbReference>
<evidence type="ECO:0000256" key="6">
    <source>
        <dbReference type="ARBA" id="ARBA00022723"/>
    </source>
</evidence>
<dbReference type="Pfam" id="PF02367">
    <property type="entry name" value="TsaE"/>
    <property type="match status" value="1"/>
</dbReference>
<dbReference type="InterPro" id="IPR003442">
    <property type="entry name" value="T6A_TsaE"/>
</dbReference>
<evidence type="ECO:0000256" key="5">
    <source>
        <dbReference type="ARBA" id="ARBA00022694"/>
    </source>
</evidence>
<evidence type="ECO:0000256" key="8">
    <source>
        <dbReference type="ARBA" id="ARBA00022840"/>
    </source>
</evidence>
<sequence length="160" mass="17560">MSNALAIVEIRLPDEGATLDFGAKLARALTGSEPEQVLLFSGDLGAGKTTLVRGLVSALPGGDEARVSSPSFNIMNMYPTDPETAHFDLYRLEGFPADDSLLEHMQDDRSLVLVEWAQFLQKEDWPEEYLLLEWQPAESGRTILLTAKGKKAKQTLLALA</sequence>
<dbReference type="PANTHER" id="PTHR33540:SF2">
    <property type="entry name" value="TRNA THREONYLCARBAMOYLADENOSINE BIOSYNTHESIS PROTEIN TSAE"/>
    <property type="match status" value="1"/>
</dbReference>
<dbReference type="GO" id="GO:0005524">
    <property type="term" value="F:ATP binding"/>
    <property type="evidence" value="ECO:0007669"/>
    <property type="project" value="UniProtKB-KW"/>
</dbReference>
<evidence type="ECO:0000313" key="11">
    <source>
        <dbReference type="EMBL" id="BBD07608.1"/>
    </source>
</evidence>
<dbReference type="InterPro" id="IPR027417">
    <property type="entry name" value="P-loop_NTPase"/>
</dbReference>
<dbReference type="KEGG" id="dfl:DFE_0882"/>
<name>A0A2Z6AWN0_9BACT</name>
<comment type="subcellular location">
    <subcellularLocation>
        <location evidence="1">Cytoplasm</location>
    </subcellularLocation>
</comment>
<keyword evidence="8" id="KW-0067">ATP-binding</keyword>
<evidence type="ECO:0000313" key="12">
    <source>
        <dbReference type="Proteomes" id="UP000269883"/>
    </source>
</evidence>
<gene>
    <name evidence="11" type="ORF">DFE_0882</name>
</gene>
<evidence type="ECO:0000256" key="9">
    <source>
        <dbReference type="ARBA" id="ARBA00022842"/>
    </source>
</evidence>
<evidence type="ECO:0000256" key="10">
    <source>
        <dbReference type="ARBA" id="ARBA00032441"/>
    </source>
</evidence>
<dbReference type="GO" id="GO:0046872">
    <property type="term" value="F:metal ion binding"/>
    <property type="evidence" value="ECO:0007669"/>
    <property type="project" value="UniProtKB-KW"/>
</dbReference>
<evidence type="ECO:0000256" key="7">
    <source>
        <dbReference type="ARBA" id="ARBA00022741"/>
    </source>
</evidence>
<reference evidence="11 12" key="1">
    <citation type="journal article" date="2018" name="Sci. Adv.">
        <title>Multi-heme cytochromes provide a pathway for survival in energy-limited environments.</title>
        <authorList>
            <person name="Deng X."/>
            <person name="Dohmae N."/>
            <person name="Nealson K.H."/>
            <person name="Hashimoto K."/>
            <person name="Okamoto A."/>
        </authorList>
    </citation>
    <scope>NUCLEOTIDE SEQUENCE [LARGE SCALE GENOMIC DNA]</scope>
    <source>
        <strain evidence="11 12">IS5</strain>
    </source>
</reference>
<dbReference type="Proteomes" id="UP000269883">
    <property type="component" value="Chromosome"/>
</dbReference>
<keyword evidence="5" id="KW-0819">tRNA processing</keyword>
<dbReference type="PANTHER" id="PTHR33540">
    <property type="entry name" value="TRNA THREONYLCARBAMOYLADENOSINE BIOSYNTHESIS PROTEIN TSAE"/>
    <property type="match status" value="1"/>
</dbReference>
<dbReference type="GO" id="GO:0002949">
    <property type="term" value="P:tRNA threonylcarbamoyladenosine modification"/>
    <property type="evidence" value="ECO:0007669"/>
    <property type="project" value="InterPro"/>
</dbReference>
<evidence type="ECO:0000256" key="4">
    <source>
        <dbReference type="ARBA" id="ARBA00022490"/>
    </source>
</evidence>
<keyword evidence="12" id="KW-1185">Reference proteome</keyword>
<comment type="similarity">
    <text evidence="2">Belongs to the TsaE family.</text>
</comment>
<proteinExistence type="inferred from homology"/>
<evidence type="ECO:0000256" key="1">
    <source>
        <dbReference type="ARBA" id="ARBA00004496"/>
    </source>
</evidence>
<dbReference type="EMBL" id="AP017378">
    <property type="protein sequence ID" value="BBD07608.1"/>
    <property type="molecule type" value="Genomic_DNA"/>
</dbReference>
<organism evidence="11 12">
    <name type="scientific">Desulfovibrio ferrophilus</name>
    <dbReference type="NCBI Taxonomy" id="241368"/>
    <lineage>
        <taxon>Bacteria</taxon>
        <taxon>Pseudomonadati</taxon>
        <taxon>Thermodesulfobacteriota</taxon>
        <taxon>Desulfovibrionia</taxon>
        <taxon>Desulfovibrionales</taxon>
        <taxon>Desulfovibrionaceae</taxon>
        <taxon>Desulfovibrio</taxon>
    </lineage>
</organism>
<protein>
    <recommendedName>
        <fullName evidence="3">tRNA threonylcarbamoyladenosine biosynthesis protein TsaE</fullName>
    </recommendedName>
    <alternativeName>
        <fullName evidence="10">t(6)A37 threonylcarbamoyladenosine biosynthesis protein TsaE</fullName>
    </alternativeName>
</protein>